<dbReference type="Pfam" id="PF13173">
    <property type="entry name" value="AAA_14"/>
    <property type="match status" value="1"/>
</dbReference>
<evidence type="ECO:0000259" key="1">
    <source>
        <dbReference type="Pfam" id="PF13173"/>
    </source>
</evidence>
<accession>A0A6H0KJI0</accession>
<dbReference type="PANTHER" id="PTHR33295">
    <property type="entry name" value="ATPASE"/>
    <property type="match status" value="1"/>
</dbReference>
<protein>
    <submittedName>
        <fullName evidence="2">AAA family ATPase</fullName>
    </submittedName>
</protein>
<reference evidence="2 3" key="1">
    <citation type="submission" date="2020-03" db="EMBL/GenBank/DDBJ databases">
        <title>Genomic analysis of Bacteroides faecium CBA7301.</title>
        <authorList>
            <person name="Kim J."/>
            <person name="Roh S.W."/>
        </authorList>
    </citation>
    <scope>NUCLEOTIDE SEQUENCE [LARGE SCALE GENOMIC DNA]</scope>
    <source>
        <strain evidence="2 3">CBA7301</strain>
    </source>
</reference>
<keyword evidence="3" id="KW-1185">Reference proteome</keyword>
<dbReference type="KEGG" id="bfc:BacF7301_03845"/>
<dbReference type="EMBL" id="CP050831">
    <property type="protein sequence ID" value="QIU93333.1"/>
    <property type="molecule type" value="Genomic_DNA"/>
</dbReference>
<organism evidence="2 3">
    <name type="scientific">Bacteroides faecium</name>
    <dbReference type="NCBI Taxonomy" id="2715212"/>
    <lineage>
        <taxon>Bacteria</taxon>
        <taxon>Pseudomonadati</taxon>
        <taxon>Bacteroidota</taxon>
        <taxon>Bacteroidia</taxon>
        <taxon>Bacteroidales</taxon>
        <taxon>Bacteroidaceae</taxon>
        <taxon>Bacteroides</taxon>
    </lineage>
</organism>
<name>A0A6H0KJI0_9BACE</name>
<feature type="domain" description="AAA" evidence="1">
    <location>
        <begin position="12"/>
        <end position="77"/>
    </location>
</feature>
<sequence length="103" mass="12045">MLTEVFICQHISEVYCPLDEVQNVAGWEKFARCLADSKYKVFITGSNAQMLSKEIYTTLGGRYIAMEIYPFSFVEYLQCNHYLLPRHWEYDTTVKTDLVCVNI</sequence>
<dbReference type="RefSeq" id="WP_167960377.1">
    <property type="nucleotide sequence ID" value="NZ_CP050831.1"/>
</dbReference>
<dbReference type="InterPro" id="IPR041682">
    <property type="entry name" value="AAA_14"/>
</dbReference>
<evidence type="ECO:0000313" key="3">
    <source>
        <dbReference type="Proteomes" id="UP000501780"/>
    </source>
</evidence>
<evidence type="ECO:0000313" key="2">
    <source>
        <dbReference type="EMBL" id="QIU93333.1"/>
    </source>
</evidence>
<dbReference type="Proteomes" id="UP000501780">
    <property type="component" value="Chromosome"/>
</dbReference>
<proteinExistence type="predicted"/>
<dbReference type="PANTHER" id="PTHR33295:SF8">
    <property type="entry name" value="AAA+ ATPASE DOMAIN-CONTAINING PROTEIN"/>
    <property type="match status" value="1"/>
</dbReference>
<gene>
    <name evidence="2" type="ORF">BacF7301_03845</name>
</gene>
<dbReference type="AlphaFoldDB" id="A0A6H0KJI0"/>